<accession>A0AAX4IIG4</accession>
<evidence type="ECO:0000313" key="2">
    <source>
        <dbReference type="Proteomes" id="UP001322277"/>
    </source>
</evidence>
<dbReference type="AlphaFoldDB" id="A0AAX4IIG4"/>
<keyword evidence="2" id="KW-1185">Reference proteome</keyword>
<evidence type="ECO:0000313" key="1">
    <source>
        <dbReference type="EMBL" id="WQF83054.1"/>
    </source>
</evidence>
<dbReference type="KEGG" id="cdet:87944571"/>
<name>A0AAX4IIG4_9PEZI</name>
<sequence length="183" mass="20541">MALPSPSPPPVLFNTSAMISFSFRYRAVVRDPASLSAEVEPVLFPIRYPQFVDTMGHWTGHGHLNIHPRSLLPMNVDSSNGPEPLYTPVICRTRKDFWIRKLWSARPEEMLAYTWRSPNLGNNGIVTCGDRFSHTVTNLQVILRLAGLSRAPQRKPRCSVMLISMLPLSCLPPRVHDPSVPSS</sequence>
<dbReference type="GeneID" id="87944571"/>
<dbReference type="Proteomes" id="UP001322277">
    <property type="component" value="Chromosome 5"/>
</dbReference>
<proteinExistence type="predicted"/>
<organism evidence="1 2">
    <name type="scientific">Colletotrichum destructivum</name>
    <dbReference type="NCBI Taxonomy" id="34406"/>
    <lineage>
        <taxon>Eukaryota</taxon>
        <taxon>Fungi</taxon>
        <taxon>Dikarya</taxon>
        <taxon>Ascomycota</taxon>
        <taxon>Pezizomycotina</taxon>
        <taxon>Sordariomycetes</taxon>
        <taxon>Hypocreomycetidae</taxon>
        <taxon>Glomerellales</taxon>
        <taxon>Glomerellaceae</taxon>
        <taxon>Colletotrichum</taxon>
        <taxon>Colletotrichum destructivum species complex</taxon>
    </lineage>
</organism>
<dbReference type="RefSeq" id="XP_062780278.1">
    <property type="nucleotide sequence ID" value="XM_062924227.1"/>
</dbReference>
<reference evidence="2" key="1">
    <citation type="journal article" date="2023" name="bioRxiv">
        <title>Complete genome of the Medicago anthracnose fungus, Colletotrichum destructivum, reveals a mini-chromosome-like region within a core chromosome.</title>
        <authorList>
            <person name="Lapalu N."/>
            <person name="Simon A."/>
            <person name="Lu A."/>
            <person name="Plaumann P.-L."/>
            <person name="Amselem J."/>
            <person name="Pigne S."/>
            <person name="Auger A."/>
            <person name="Koch C."/>
            <person name="Dallery J.-F."/>
            <person name="O'Connell R.J."/>
        </authorList>
    </citation>
    <scope>NUCLEOTIDE SEQUENCE [LARGE SCALE GENOMIC DNA]</scope>
    <source>
        <strain evidence="2">CBS 520.97</strain>
    </source>
</reference>
<gene>
    <name evidence="1" type="ORF">CDEST_08068</name>
</gene>
<dbReference type="EMBL" id="CP137309">
    <property type="protein sequence ID" value="WQF83054.1"/>
    <property type="molecule type" value="Genomic_DNA"/>
</dbReference>
<protein>
    <submittedName>
        <fullName evidence="1">Uncharacterized protein</fullName>
    </submittedName>
</protein>